<name>A0ABD0RRC2_CIRMR</name>
<evidence type="ECO:0000313" key="3">
    <source>
        <dbReference type="Proteomes" id="UP001529510"/>
    </source>
</evidence>
<proteinExistence type="predicted"/>
<sequence length="67" mass="7709">MSDVLLESPEEERPQRPTHLKLRGNSPTGSPKMSPRSSPRNSPLLFRRLMMNRSIALQRRFTLAHTP</sequence>
<organism evidence="2 3">
    <name type="scientific">Cirrhinus mrigala</name>
    <name type="common">Mrigala</name>
    <dbReference type="NCBI Taxonomy" id="683832"/>
    <lineage>
        <taxon>Eukaryota</taxon>
        <taxon>Metazoa</taxon>
        <taxon>Chordata</taxon>
        <taxon>Craniata</taxon>
        <taxon>Vertebrata</taxon>
        <taxon>Euteleostomi</taxon>
        <taxon>Actinopterygii</taxon>
        <taxon>Neopterygii</taxon>
        <taxon>Teleostei</taxon>
        <taxon>Ostariophysi</taxon>
        <taxon>Cypriniformes</taxon>
        <taxon>Cyprinidae</taxon>
        <taxon>Labeoninae</taxon>
        <taxon>Labeonini</taxon>
        <taxon>Cirrhinus</taxon>
    </lineage>
</organism>
<dbReference type="EMBL" id="JAMKFB020000002">
    <property type="protein sequence ID" value="KAL0200650.1"/>
    <property type="molecule type" value="Genomic_DNA"/>
</dbReference>
<gene>
    <name evidence="2" type="ORF">M9458_003837</name>
</gene>
<keyword evidence="3" id="KW-1185">Reference proteome</keyword>
<feature type="compositionally biased region" description="Low complexity" evidence="1">
    <location>
        <begin position="34"/>
        <end position="43"/>
    </location>
</feature>
<comment type="caution">
    <text evidence="2">The sequence shown here is derived from an EMBL/GenBank/DDBJ whole genome shotgun (WGS) entry which is preliminary data.</text>
</comment>
<dbReference type="AlphaFoldDB" id="A0ABD0RRC2"/>
<reference evidence="2 3" key="1">
    <citation type="submission" date="2024-05" db="EMBL/GenBank/DDBJ databases">
        <title>Genome sequencing and assembly of Indian major carp, Cirrhinus mrigala (Hamilton, 1822).</title>
        <authorList>
            <person name="Mohindra V."/>
            <person name="Chowdhury L.M."/>
            <person name="Lal K."/>
            <person name="Jena J.K."/>
        </authorList>
    </citation>
    <scope>NUCLEOTIDE SEQUENCE [LARGE SCALE GENOMIC DNA]</scope>
    <source>
        <strain evidence="2">CM1030</strain>
        <tissue evidence="2">Blood</tissue>
    </source>
</reference>
<accession>A0ABD0RRC2</accession>
<dbReference type="Proteomes" id="UP001529510">
    <property type="component" value="Unassembled WGS sequence"/>
</dbReference>
<feature type="region of interest" description="Disordered" evidence="1">
    <location>
        <begin position="1"/>
        <end position="43"/>
    </location>
</feature>
<feature type="non-terminal residue" evidence="2">
    <location>
        <position position="67"/>
    </location>
</feature>
<evidence type="ECO:0000256" key="1">
    <source>
        <dbReference type="SAM" id="MobiDB-lite"/>
    </source>
</evidence>
<protein>
    <submittedName>
        <fullName evidence="2">Uncharacterized protein</fullName>
    </submittedName>
</protein>
<evidence type="ECO:0000313" key="2">
    <source>
        <dbReference type="EMBL" id="KAL0200650.1"/>
    </source>
</evidence>